<feature type="non-terminal residue" evidence="2">
    <location>
        <position position="65"/>
    </location>
</feature>
<protein>
    <submittedName>
        <fullName evidence="2">Uncharacterized protein</fullName>
    </submittedName>
</protein>
<proteinExistence type="predicted"/>
<dbReference type="Gene3D" id="3.30.200.20">
    <property type="entry name" value="Phosphorylase Kinase, domain 1"/>
    <property type="match status" value="1"/>
</dbReference>
<evidence type="ECO:0000313" key="2">
    <source>
        <dbReference type="EMBL" id="KAL0199746.1"/>
    </source>
</evidence>
<organism evidence="2 3">
    <name type="scientific">Cirrhinus mrigala</name>
    <name type="common">Mrigala</name>
    <dbReference type="NCBI Taxonomy" id="683832"/>
    <lineage>
        <taxon>Eukaryota</taxon>
        <taxon>Metazoa</taxon>
        <taxon>Chordata</taxon>
        <taxon>Craniata</taxon>
        <taxon>Vertebrata</taxon>
        <taxon>Euteleostomi</taxon>
        <taxon>Actinopterygii</taxon>
        <taxon>Neopterygii</taxon>
        <taxon>Teleostei</taxon>
        <taxon>Ostariophysi</taxon>
        <taxon>Cypriniformes</taxon>
        <taxon>Cyprinidae</taxon>
        <taxon>Labeoninae</taxon>
        <taxon>Labeonini</taxon>
        <taxon>Cirrhinus</taxon>
    </lineage>
</organism>
<dbReference type="EMBL" id="JAMKFB020000002">
    <property type="protein sequence ID" value="KAL0199746.1"/>
    <property type="molecule type" value="Genomic_DNA"/>
</dbReference>
<accession>A0ABD0RN52</accession>
<reference evidence="2 3" key="1">
    <citation type="submission" date="2024-05" db="EMBL/GenBank/DDBJ databases">
        <title>Genome sequencing and assembly of Indian major carp, Cirrhinus mrigala (Hamilton, 1822).</title>
        <authorList>
            <person name="Mohindra V."/>
            <person name="Chowdhury L.M."/>
            <person name="Lal K."/>
            <person name="Jena J.K."/>
        </authorList>
    </citation>
    <scope>NUCLEOTIDE SEQUENCE [LARGE SCALE GENOMIC DNA]</scope>
    <source>
        <strain evidence="2">CM1030</strain>
        <tissue evidence="2">Blood</tissue>
    </source>
</reference>
<feature type="region of interest" description="Disordered" evidence="1">
    <location>
        <begin position="1"/>
        <end position="22"/>
    </location>
</feature>
<name>A0ABD0RN52_CIRMR</name>
<sequence>PEGDFNPQPASTFRKLTVTPPPVDSQQQALTCLISEKDLALFEKLGDGSFGVVKRGEWFTPNGKV</sequence>
<feature type="non-terminal residue" evidence="2">
    <location>
        <position position="1"/>
    </location>
</feature>
<evidence type="ECO:0000256" key="1">
    <source>
        <dbReference type="SAM" id="MobiDB-lite"/>
    </source>
</evidence>
<keyword evidence="3" id="KW-1185">Reference proteome</keyword>
<dbReference type="Proteomes" id="UP001529510">
    <property type="component" value="Unassembled WGS sequence"/>
</dbReference>
<evidence type="ECO:0000313" key="3">
    <source>
        <dbReference type="Proteomes" id="UP001529510"/>
    </source>
</evidence>
<gene>
    <name evidence="2" type="ORF">M9458_002933</name>
</gene>
<comment type="caution">
    <text evidence="2">The sequence shown here is derived from an EMBL/GenBank/DDBJ whole genome shotgun (WGS) entry which is preliminary data.</text>
</comment>
<dbReference type="AlphaFoldDB" id="A0ABD0RN52"/>